<dbReference type="InterPro" id="IPR011527">
    <property type="entry name" value="ABC1_TM_dom"/>
</dbReference>
<keyword evidence="7" id="KW-0067">ATP-binding</keyword>
<feature type="compositionally biased region" description="Polar residues" evidence="10">
    <location>
        <begin position="798"/>
        <end position="809"/>
    </location>
</feature>
<dbReference type="GO" id="GO:0016020">
    <property type="term" value="C:membrane"/>
    <property type="evidence" value="ECO:0007669"/>
    <property type="project" value="InterPro"/>
</dbReference>
<dbReference type="Gene3D" id="3.40.50.300">
    <property type="entry name" value="P-loop containing nucleotide triphosphate hydrolases"/>
    <property type="match status" value="1"/>
</dbReference>
<dbReference type="SMART" id="SM00237">
    <property type="entry name" value="Calx_beta"/>
    <property type="match status" value="1"/>
</dbReference>
<evidence type="ECO:0000256" key="7">
    <source>
        <dbReference type="ARBA" id="ARBA00022840"/>
    </source>
</evidence>
<gene>
    <name evidence="14" type="primary">znuC</name>
    <name evidence="14" type="ORF">SPIL2461_LOCUS2096</name>
</gene>
<dbReference type="Proteomes" id="UP000649617">
    <property type="component" value="Unassembled WGS sequence"/>
</dbReference>
<feature type="region of interest" description="Disordered" evidence="10">
    <location>
        <begin position="796"/>
        <end position="819"/>
    </location>
</feature>
<dbReference type="InterPro" id="IPR003644">
    <property type="entry name" value="Calx_beta"/>
</dbReference>
<dbReference type="PANTHER" id="PTHR24223">
    <property type="entry name" value="ATP-BINDING CASSETTE SUB-FAMILY C"/>
    <property type="match status" value="1"/>
</dbReference>
<comment type="caution">
    <text evidence="14">The sequence shown here is derived from an EMBL/GenBank/DDBJ whole genome shotgun (WGS) entry which is preliminary data.</text>
</comment>
<evidence type="ECO:0000313" key="14">
    <source>
        <dbReference type="EMBL" id="CAE7207898.1"/>
    </source>
</evidence>
<dbReference type="SUPFAM" id="SSF90123">
    <property type="entry name" value="ABC transporter transmembrane region"/>
    <property type="match status" value="1"/>
</dbReference>
<feature type="transmembrane region" description="Helical" evidence="11">
    <location>
        <begin position="415"/>
        <end position="436"/>
    </location>
</feature>
<feature type="transmembrane region" description="Helical" evidence="11">
    <location>
        <begin position="178"/>
        <end position="196"/>
    </location>
</feature>
<protein>
    <submittedName>
        <fullName evidence="14">ZnuC protein</fullName>
    </submittedName>
</protein>
<feature type="region of interest" description="Disordered" evidence="10">
    <location>
        <begin position="669"/>
        <end position="688"/>
    </location>
</feature>
<evidence type="ECO:0000259" key="12">
    <source>
        <dbReference type="PROSITE" id="PS50893"/>
    </source>
</evidence>
<evidence type="ECO:0000259" key="13">
    <source>
        <dbReference type="PROSITE" id="PS50929"/>
    </source>
</evidence>
<dbReference type="GO" id="GO:0016887">
    <property type="term" value="F:ATP hydrolysis activity"/>
    <property type="evidence" value="ECO:0007669"/>
    <property type="project" value="InterPro"/>
</dbReference>
<evidence type="ECO:0000256" key="9">
    <source>
        <dbReference type="ARBA" id="ARBA00023136"/>
    </source>
</evidence>
<sequence>MDRPGKDVVQLFVPDCLGTAFVASPRIRKENAVIRVVRIGSLHGKCSVDWETVDGSAEAGQKRLGPQERYKAASGKLDFNHGESIRSLEVEIIDDDLYDSTLELQVVLTGADGCVIDPVGACSSIMIMDDDMFPSNRLEDDLQKEDEAALYDKGWTVLWDFMCFCYGHVREIRWKTNVVLLLSMLGNAYYLSTIFIRVNLVDTVLNTADAGTSSRLIVPGNRDASAMALALLWILPNFILLGSDYFEMKVLEMGFNIRYYLRVNLFRRYLNYTDKSRARVPIQDLKISMMDDIPELVSQGYLIVFELWAMLGKIVCIAYFMLRKHPESATPLFVYPMIIMLYLQCTYHRRLALMAKEGEGQSDTTGAVMDLNTSRRVLHMYGENPAAVRNFEGLLRHQRSLTMDLKRFQFWNSQVIPWITLLAIGTYMGLSTRVVLSGSTSLGSFLATINVYKDLGDRFSTILRGFSALSKSISPLCGICLQMNFETDLPARRAIFKARESFVLDWVEKSAANTSLDEIPIAFAEATVLHSPAMNTRNKALTTEARQGAIIQIAGPHDTGKMTILQLLCGQLRPSSGEVLVSPHLEILYIPHEPLFIQGQGLFNNLHMISTLQEFRNVNVERGFRILHRLRLDKPWIKELYDAEAAGLQEAAEAHPGLTDAACGCFDELEEEEEEKEEGEEDEDSDSWMERLSSSEQWRFQLARAFVSNPHVLAISRPVQELDEDMRQTVLSCVQDFIRHRGLEMNDGSDFQQRRPRTVIFTTGSTVRIDIADYVWRLGADSGVVIEKSPANIPQPASVAQSGGVQRYQQLPPYSRPFT</sequence>
<accession>A0A812JP69</accession>
<keyword evidence="1" id="KW-0813">Transport</keyword>
<reference evidence="14" key="1">
    <citation type="submission" date="2021-02" db="EMBL/GenBank/DDBJ databases">
        <authorList>
            <person name="Dougan E. K."/>
            <person name="Rhodes N."/>
            <person name="Thang M."/>
            <person name="Chan C."/>
        </authorList>
    </citation>
    <scope>NUCLEOTIDE SEQUENCE</scope>
</reference>
<evidence type="ECO:0000256" key="11">
    <source>
        <dbReference type="SAM" id="Phobius"/>
    </source>
</evidence>
<evidence type="ECO:0000256" key="1">
    <source>
        <dbReference type="ARBA" id="ARBA00022448"/>
    </source>
</evidence>
<dbReference type="Pfam" id="PF00005">
    <property type="entry name" value="ABC_tran"/>
    <property type="match status" value="1"/>
</dbReference>
<keyword evidence="6" id="KW-0106">Calcium</keyword>
<feature type="transmembrane region" description="Helical" evidence="11">
    <location>
        <begin position="328"/>
        <end position="347"/>
    </location>
</feature>
<feature type="compositionally biased region" description="Acidic residues" evidence="10">
    <location>
        <begin position="669"/>
        <end position="687"/>
    </location>
</feature>
<keyword evidence="4" id="KW-0677">Repeat</keyword>
<evidence type="ECO:0000256" key="10">
    <source>
        <dbReference type="SAM" id="MobiDB-lite"/>
    </source>
</evidence>
<feature type="domain" description="ABC transmembrane type-1" evidence="13">
    <location>
        <begin position="178"/>
        <end position="471"/>
    </location>
</feature>
<evidence type="ECO:0000256" key="2">
    <source>
        <dbReference type="ARBA" id="ARBA00022692"/>
    </source>
</evidence>
<feature type="transmembrane region" description="Helical" evidence="11">
    <location>
        <begin position="224"/>
        <end position="243"/>
    </location>
</feature>
<dbReference type="EMBL" id="CAJNIZ010002224">
    <property type="protein sequence ID" value="CAE7207898.1"/>
    <property type="molecule type" value="Genomic_DNA"/>
</dbReference>
<dbReference type="OrthoDB" id="417062at2759"/>
<name>A0A812JP69_SYMPI</name>
<dbReference type="InterPro" id="IPR027417">
    <property type="entry name" value="P-loop_NTPase"/>
</dbReference>
<keyword evidence="8 11" id="KW-1133">Transmembrane helix</keyword>
<dbReference type="InterPro" id="IPR036640">
    <property type="entry name" value="ABC1_TM_sf"/>
</dbReference>
<feature type="domain" description="ABC transporter" evidence="12">
    <location>
        <begin position="516"/>
        <end position="805"/>
    </location>
</feature>
<dbReference type="AlphaFoldDB" id="A0A812JP69"/>
<dbReference type="InterPro" id="IPR050173">
    <property type="entry name" value="ABC_transporter_C-like"/>
</dbReference>
<keyword evidence="3" id="KW-0732">Signal</keyword>
<evidence type="ECO:0000256" key="3">
    <source>
        <dbReference type="ARBA" id="ARBA00022729"/>
    </source>
</evidence>
<dbReference type="PROSITE" id="PS50929">
    <property type="entry name" value="ABC_TM1F"/>
    <property type="match status" value="1"/>
</dbReference>
<keyword evidence="5" id="KW-0547">Nucleotide-binding</keyword>
<keyword evidence="15" id="KW-1185">Reference proteome</keyword>
<dbReference type="Pfam" id="PF03160">
    <property type="entry name" value="Calx-beta"/>
    <property type="match status" value="1"/>
</dbReference>
<evidence type="ECO:0000256" key="5">
    <source>
        <dbReference type="ARBA" id="ARBA00022741"/>
    </source>
</evidence>
<keyword evidence="2 11" id="KW-0812">Transmembrane</keyword>
<dbReference type="SUPFAM" id="SSF141072">
    <property type="entry name" value="CalX-like"/>
    <property type="match status" value="1"/>
</dbReference>
<dbReference type="Gene3D" id="2.60.40.2030">
    <property type="match status" value="1"/>
</dbReference>
<proteinExistence type="predicted"/>
<organism evidence="14 15">
    <name type="scientific">Symbiodinium pilosum</name>
    <name type="common">Dinoflagellate</name>
    <dbReference type="NCBI Taxonomy" id="2952"/>
    <lineage>
        <taxon>Eukaryota</taxon>
        <taxon>Sar</taxon>
        <taxon>Alveolata</taxon>
        <taxon>Dinophyceae</taxon>
        <taxon>Suessiales</taxon>
        <taxon>Symbiodiniaceae</taxon>
        <taxon>Symbiodinium</taxon>
    </lineage>
</organism>
<dbReference type="SUPFAM" id="SSF52540">
    <property type="entry name" value="P-loop containing nucleoside triphosphate hydrolases"/>
    <property type="match status" value="1"/>
</dbReference>
<keyword evidence="9 11" id="KW-0472">Membrane</keyword>
<dbReference type="GO" id="GO:0140359">
    <property type="term" value="F:ABC-type transporter activity"/>
    <property type="evidence" value="ECO:0007669"/>
    <property type="project" value="InterPro"/>
</dbReference>
<evidence type="ECO:0000313" key="15">
    <source>
        <dbReference type="Proteomes" id="UP000649617"/>
    </source>
</evidence>
<feature type="transmembrane region" description="Helical" evidence="11">
    <location>
        <begin position="300"/>
        <end position="322"/>
    </location>
</feature>
<dbReference type="PROSITE" id="PS50893">
    <property type="entry name" value="ABC_TRANSPORTER_2"/>
    <property type="match status" value="1"/>
</dbReference>
<evidence type="ECO:0000256" key="8">
    <source>
        <dbReference type="ARBA" id="ARBA00022989"/>
    </source>
</evidence>
<dbReference type="InterPro" id="IPR038081">
    <property type="entry name" value="CalX-like_sf"/>
</dbReference>
<evidence type="ECO:0000256" key="6">
    <source>
        <dbReference type="ARBA" id="ARBA00022837"/>
    </source>
</evidence>
<dbReference type="GO" id="GO:0005524">
    <property type="term" value="F:ATP binding"/>
    <property type="evidence" value="ECO:0007669"/>
    <property type="project" value="UniProtKB-KW"/>
</dbReference>
<dbReference type="GO" id="GO:0007154">
    <property type="term" value="P:cell communication"/>
    <property type="evidence" value="ECO:0007669"/>
    <property type="project" value="InterPro"/>
</dbReference>
<dbReference type="InterPro" id="IPR003439">
    <property type="entry name" value="ABC_transporter-like_ATP-bd"/>
</dbReference>
<dbReference type="Gene3D" id="1.20.1560.10">
    <property type="entry name" value="ABC transporter type 1, transmembrane domain"/>
    <property type="match status" value="1"/>
</dbReference>
<evidence type="ECO:0000256" key="4">
    <source>
        <dbReference type="ARBA" id="ARBA00022737"/>
    </source>
</evidence>